<dbReference type="PANTHER" id="PTHR10464:SF4">
    <property type="entry name" value="UREA TRANSPORTER"/>
    <property type="match status" value="1"/>
</dbReference>
<dbReference type="CDD" id="cd12797">
    <property type="entry name" value="M23_peptidase"/>
    <property type="match status" value="1"/>
</dbReference>
<comment type="subcellular location">
    <subcellularLocation>
        <location evidence="1">Cell membrane</location>
        <topology evidence="1">Multi-pass membrane protein</topology>
    </subcellularLocation>
</comment>
<dbReference type="Proteomes" id="UP001626537">
    <property type="component" value="Chromosome"/>
</dbReference>
<sequence length="729" mass="79716">MLNDTVGAYAALFFLESPLAGGLLMAATFVFPKTGLSGLAAAIVAVIVTRLFSFPDSRRRLYILNSLLVGLSLGAFYPLDFHLVILIVAGAALAVFASAALADVFWRHERLPVLVIPFLLVAGVTALVAQEFYQLTPPMDSSAMGPSWLLPEANTLFCLLGATFFSVHPVVGAVVLVVMLWCSRYMALLALTAVASGQLIFMALGVSTQPPLMAWAGFNLVLTAIAVGGIYTVPGMASFSTALLAVILTALLMIAFQDLLFVHGLPLIALPYVVVTLIFLVALRSRPGVVAPWLSPQPGIPEQNYERARLARIRNGEVNSVPLLLPVFGRWQIYQGFDGEHTHRAPWQHALDFFIAEGGRSFSGSGAALEDFYCFGLPVLSPVNGQVVRVREHLTDNAPGDVDTKNNWGNFVLIRLDSGLHVLLAHLRQHSVRVKENEWIVPGKLIGSCGNSGRSAQPHVHLQVQRSARLGSATEPFHLCSLLRHELSGVSEYLLNARPKAGDSLEAAVIDPRLAMPLHLPVGRQFTYRVDGSGVLPQKPCQLQVVLTLLGEFRLMSDTGASAAFEEKNGVLAFYDRQGPDDILLDIWLLACGLTPLTGSAHRWRDSPSAQLFPLGFFQRIALRVTRPLGCGVDSVYEREFIADDGVWRQRGQHRLRLGAKTWEATTECLIDPELGCQSISCGFGQRQWRAQLTKLGLASDEGVPGWHQFWRQEEQIHEQVQGHHSMEV</sequence>
<feature type="domain" description="M23ase beta-sheet core" evidence="8">
    <location>
        <begin position="376"/>
        <end position="467"/>
    </location>
</feature>
<evidence type="ECO:0000313" key="9">
    <source>
        <dbReference type="EMBL" id="WOJ94433.1"/>
    </source>
</evidence>
<evidence type="ECO:0000313" key="10">
    <source>
        <dbReference type="Proteomes" id="UP001626537"/>
    </source>
</evidence>
<feature type="transmembrane region" description="Helical" evidence="7">
    <location>
        <begin position="113"/>
        <end position="133"/>
    </location>
</feature>
<evidence type="ECO:0000256" key="3">
    <source>
        <dbReference type="ARBA" id="ARBA00022475"/>
    </source>
</evidence>
<feature type="transmembrane region" description="Helical" evidence="7">
    <location>
        <begin position="36"/>
        <end position="54"/>
    </location>
</feature>
<dbReference type="InterPro" id="IPR029020">
    <property type="entry name" value="Ammonium/urea_transptr"/>
</dbReference>
<dbReference type="Pfam" id="PF03253">
    <property type="entry name" value="UT"/>
    <property type="match status" value="1"/>
</dbReference>
<feature type="transmembrane region" description="Helical" evidence="7">
    <location>
        <begin position="83"/>
        <end position="106"/>
    </location>
</feature>
<feature type="transmembrane region" description="Helical" evidence="7">
    <location>
        <begin position="153"/>
        <end position="178"/>
    </location>
</feature>
<dbReference type="InterPro" id="IPR016047">
    <property type="entry name" value="M23ase_b-sheet_dom"/>
</dbReference>
<dbReference type="SUPFAM" id="SSF51261">
    <property type="entry name" value="Duplicated hybrid motif"/>
    <property type="match status" value="1"/>
</dbReference>
<dbReference type="Pfam" id="PF01551">
    <property type="entry name" value="Peptidase_M23"/>
    <property type="match status" value="1"/>
</dbReference>
<evidence type="ECO:0000259" key="8">
    <source>
        <dbReference type="Pfam" id="PF01551"/>
    </source>
</evidence>
<evidence type="ECO:0000256" key="7">
    <source>
        <dbReference type="SAM" id="Phobius"/>
    </source>
</evidence>
<evidence type="ECO:0000256" key="2">
    <source>
        <dbReference type="ARBA" id="ARBA00005914"/>
    </source>
</evidence>
<dbReference type="Gene3D" id="1.10.3430.10">
    <property type="entry name" value="Ammonium transporter AmtB like domains"/>
    <property type="match status" value="1"/>
</dbReference>
<keyword evidence="10" id="KW-1185">Reference proteome</keyword>
<evidence type="ECO:0000256" key="4">
    <source>
        <dbReference type="ARBA" id="ARBA00022692"/>
    </source>
</evidence>
<reference evidence="9 10" key="1">
    <citation type="submission" date="2023-10" db="EMBL/GenBank/DDBJ databases">
        <title>Two novel species belonging to the OM43/NOR5 clade.</title>
        <authorList>
            <person name="Park M."/>
        </authorList>
    </citation>
    <scope>NUCLEOTIDE SEQUENCE [LARGE SCALE GENOMIC DNA]</scope>
    <source>
        <strain evidence="9 10">IMCC43200</strain>
    </source>
</reference>
<keyword evidence="5 7" id="KW-1133">Transmembrane helix</keyword>
<evidence type="ECO:0000256" key="6">
    <source>
        <dbReference type="ARBA" id="ARBA00023136"/>
    </source>
</evidence>
<protein>
    <submittedName>
        <fullName evidence="9">Urea transporter</fullName>
    </submittedName>
</protein>
<dbReference type="RefSeq" id="WP_407349069.1">
    <property type="nucleotide sequence ID" value="NZ_CP136864.1"/>
</dbReference>
<dbReference type="PANTHER" id="PTHR10464">
    <property type="entry name" value="UREA TRANSPORTER"/>
    <property type="match status" value="1"/>
</dbReference>
<keyword evidence="3" id="KW-1003">Cell membrane</keyword>
<proteinExistence type="inferred from homology"/>
<keyword evidence="6 7" id="KW-0472">Membrane</keyword>
<dbReference type="InterPro" id="IPR011055">
    <property type="entry name" value="Dup_hybrid_motif"/>
</dbReference>
<organism evidence="9 10">
    <name type="scientific">Congregibacter variabilis</name>
    <dbReference type="NCBI Taxonomy" id="3081200"/>
    <lineage>
        <taxon>Bacteria</taxon>
        <taxon>Pseudomonadati</taxon>
        <taxon>Pseudomonadota</taxon>
        <taxon>Gammaproteobacteria</taxon>
        <taxon>Cellvibrionales</taxon>
        <taxon>Halieaceae</taxon>
        <taxon>Congregibacter</taxon>
    </lineage>
</organism>
<dbReference type="InterPro" id="IPR004937">
    <property type="entry name" value="Urea_transporter"/>
</dbReference>
<feature type="transmembrane region" description="Helical" evidence="7">
    <location>
        <begin position="185"/>
        <end position="206"/>
    </location>
</feature>
<evidence type="ECO:0000256" key="1">
    <source>
        <dbReference type="ARBA" id="ARBA00004651"/>
    </source>
</evidence>
<accession>A0ABZ0I6R0</accession>
<feature type="transmembrane region" description="Helical" evidence="7">
    <location>
        <begin position="262"/>
        <end position="283"/>
    </location>
</feature>
<evidence type="ECO:0000256" key="5">
    <source>
        <dbReference type="ARBA" id="ARBA00022989"/>
    </source>
</evidence>
<dbReference type="EMBL" id="CP136864">
    <property type="protein sequence ID" value="WOJ94433.1"/>
    <property type="molecule type" value="Genomic_DNA"/>
</dbReference>
<name>A0ABZ0I6R0_9GAMM</name>
<feature type="transmembrane region" description="Helical" evidence="7">
    <location>
        <begin position="238"/>
        <end position="256"/>
    </location>
</feature>
<comment type="similarity">
    <text evidence="2">Belongs to the urea transporter family.</text>
</comment>
<dbReference type="Gene3D" id="2.70.70.10">
    <property type="entry name" value="Glucose Permease (Domain IIA)"/>
    <property type="match status" value="1"/>
</dbReference>
<gene>
    <name evidence="9" type="ORF">R0135_04535</name>
</gene>
<keyword evidence="4 7" id="KW-0812">Transmembrane</keyword>
<feature type="transmembrane region" description="Helical" evidence="7">
    <location>
        <begin position="61"/>
        <end position="77"/>
    </location>
</feature>